<dbReference type="Proteomes" id="UP000004277">
    <property type="component" value="Unassembled WGS sequence"/>
</dbReference>
<dbReference type="EMBL" id="AKCV02000015">
    <property type="protein sequence ID" value="TMS58705.1"/>
    <property type="molecule type" value="Genomic_DNA"/>
</dbReference>
<gene>
    <name evidence="1" type="ORF">MW7_008325</name>
</gene>
<keyword evidence="2" id="KW-1185">Reference proteome</keyword>
<evidence type="ECO:0000313" key="1">
    <source>
        <dbReference type="EMBL" id="TMS58705.1"/>
    </source>
</evidence>
<accession>A0ACD3SR54</accession>
<name>A0ACD3SR54_9BURK</name>
<sequence length="343" mass="36675">MLNALYPLARPALFAMDAEDAHHFTLRSLKQMHACGLSGLIGNRIADNPLTLMGIRFPNPVGLAAGLDKDGAYIDALAALGFGFIEVGTVTPRAQPGNPRPRMFRLPQSEALINRMGFNNGGVDAFLANVQASSWRAAGGVLGLNIGKNADTPIERAVDDYLYCLERVYPHASYVTVNISSPNTKNLRQLQGASELDGLLSTLRTAQQRLAEQHKRYVPMVLKIAPDLDDDQIRNIGDALLRLGIDGVIATNTTLSREAVQGMRHAEEAGGLSGAPVRTASQRVIRALRAIVGDDFPIIGVGGIMHGADARAKIDAGAQLVQLYTGLIYRGPALVREAAQALA</sequence>
<protein>
    <submittedName>
        <fullName evidence="1">Quinone-dependent dihydroorotate dehydrogenase</fullName>
        <ecNumber evidence="1">1.3.5.2</ecNumber>
    </submittedName>
</protein>
<reference evidence="1" key="1">
    <citation type="submission" date="2019-05" db="EMBL/GenBank/DDBJ databases">
        <title>Revised genome assembly of Burkholderiaceae (previously Ralstonia) sp. PBA.</title>
        <authorList>
            <person name="Gan H.M."/>
        </authorList>
    </citation>
    <scope>NUCLEOTIDE SEQUENCE</scope>
    <source>
        <strain evidence="1">PBA</strain>
    </source>
</reference>
<proteinExistence type="predicted"/>
<dbReference type="EC" id="1.3.5.2" evidence="1"/>
<keyword evidence="1" id="KW-0560">Oxidoreductase</keyword>
<comment type="caution">
    <text evidence="1">The sequence shown here is derived from an EMBL/GenBank/DDBJ whole genome shotgun (WGS) entry which is preliminary data.</text>
</comment>
<evidence type="ECO:0000313" key="2">
    <source>
        <dbReference type="Proteomes" id="UP000004277"/>
    </source>
</evidence>
<organism evidence="1 2">
    <name type="scientific">Imbroritus primus</name>
    <dbReference type="NCBI Taxonomy" id="3058603"/>
    <lineage>
        <taxon>Bacteria</taxon>
        <taxon>Pseudomonadati</taxon>
        <taxon>Pseudomonadota</taxon>
        <taxon>Betaproteobacteria</taxon>
        <taxon>Burkholderiales</taxon>
        <taxon>Burkholderiaceae</taxon>
        <taxon>Imbroritus</taxon>
    </lineage>
</organism>